<dbReference type="Proteomes" id="UP001281761">
    <property type="component" value="Unassembled WGS sequence"/>
</dbReference>
<evidence type="ECO:0000256" key="2">
    <source>
        <dbReference type="ARBA" id="ARBA00022614"/>
    </source>
</evidence>
<dbReference type="InterPro" id="IPR032675">
    <property type="entry name" value="LRR_dom_sf"/>
</dbReference>
<feature type="compositionally biased region" description="Basic and acidic residues" evidence="6">
    <location>
        <begin position="563"/>
        <end position="572"/>
    </location>
</feature>
<feature type="compositionally biased region" description="Basic and acidic residues" evidence="6">
    <location>
        <begin position="1923"/>
        <end position="2002"/>
    </location>
</feature>
<dbReference type="PANTHER" id="PTHR45973">
    <property type="entry name" value="PROTEIN PHOSPHATASE 1 REGULATORY SUBUNIT SDS22-RELATED"/>
    <property type="match status" value="1"/>
</dbReference>
<feature type="compositionally biased region" description="Basic and acidic residues" evidence="6">
    <location>
        <begin position="1574"/>
        <end position="1593"/>
    </location>
</feature>
<dbReference type="Gene3D" id="2.60.40.2700">
    <property type="match status" value="1"/>
</dbReference>
<dbReference type="PROSITE" id="PS51450">
    <property type="entry name" value="LRR"/>
    <property type="match status" value="1"/>
</dbReference>
<accession>A0ABQ9XTK6</accession>
<feature type="domain" description="AIR9-like A9" evidence="7">
    <location>
        <begin position="504"/>
        <end position="556"/>
    </location>
</feature>
<evidence type="ECO:0000256" key="6">
    <source>
        <dbReference type="SAM" id="MobiDB-lite"/>
    </source>
</evidence>
<feature type="compositionally biased region" description="Basic and acidic residues" evidence="6">
    <location>
        <begin position="1328"/>
        <end position="1377"/>
    </location>
</feature>
<keyword evidence="3" id="KW-0677">Repeat</keyword>
<reference evidence="8 9" key="1">
    <citation type="journal article" date="2022" name="bioRxiv">
        <title>Genomics of Preaxostyla Flagellates Illuminates Evolutionary Transitions and the Path Towards Mitochondrial Loss.</title>
        <authorList>
            <person name="Novak L.V.F."/>
            <person name="Treitli S.C."/>
            <person name="Pyrih J."/>
            <person name="Halakuc P."/>
            <person name="Pipaliya S.V."/>
            <person name="Vacek V."/>
            <person name="Brzon O."/>
            <person name="Soukal P."/>
            <person name="Eme L."/>
            <person name="Dacks J.B."/>
            <person name="Karnkowska A."/>
            <person name="Elias M."/>
            <person name="Hampl V."/>
        </authorList>
    </citation>
    <scope>NUCLEOTIDE SEQUENCE [LARGE SCALE GENOMIC DNA]</scope>
    <source>
        <strain evidence="8">NAU3</strain>
        <tissue evidence="8">Gut</tissue>
    </source>
</reference>
<feature type="compositionally biased region" description="Polar residues" evidence="6">
    <location>
        <begin position="573"/>
        <end position="589"/>
    </location>
</feature>
<dbReference type="PANTHER" id="PTHR45973:SF9">
    <property type="entry name" value="LEUCINE-RICH REPEAT-CONTAINING PROTEIN 46"/>
    <property type="match status" value="1"/>
</dbReference>
<feature type="region of interest" description="Disordered" evidence="6">
    <location>
        <begin position="918"/>
        <end position="1052"/>
    </location>
</feature>
<feature type="compositionally biased region" description="Acidic residues" evidence="6">
    <location>
        <begin position="2003"/>
        <end position="2014"/>
    </location>
</feature>
<feature type="compositionally biased region" description="Basic and acidic residues" evidence="6">
    <location>
        <begin position="1872"/>
        <end position="1912"/>
    </location>
</feature>
<feature type="compositionally biased region" description="Basic and acidic residues" evidence="6">
    <location>
        <begin position="1602"/>
        <end position="1612"/>
    </location>
</feature>
<dbReference type="InterPro" id="IPR001611">
    <property type="entry name" value="Leu-rich_rpt"/>
</dbReference>
<evidence type="ECO:0000313" key="8">
    <source>
        <dbReference type="EMBL" id="KAK2954805.1"/>
    </source>
</evidence>
<feature type="compositionally biased region" description="Polar residues" evidence="6">
    <location>
        <begin position="1452"/>
        <end position="1461"/>
    </location>
</feature>
<dbReference type="Pfam" id="PF23197">
    <property type="entry name" value="IG_AIR9"/>
    <property type="match status" value="3"/>
</dbReference>
<feature type="compositionally biased region" description="Low complexity" evidence="6">
    <location>
        <begin position="1397"/>
        <end position="1410"/>
    </location>
</feature>
<feature type="compositionally biased region" description="Basic and acidic residues" evidence="6">
    <location>
        <begin position="2142"/>
        <end position="2157"/>
    </location>
</feature>
<feature type="compositionally biased region" description="Basic and acidic residues" evidence="6">
    <location>
        <begin position="1520"/>
        <end position="1531"/>
    </location>
</feature>
<feature type="compositionally biased region" description="Acidic residues" evidence="6">
    <location>
        <begin position="1435"/>
        <end position="1445"/>
    </location>
</feature>
<feature type="region of interest" description="Disordered" evidence="6">
    <location>
        <begin position="696"/>
        <end position="764"/>
    </location>
</feature>
<dbReference type="InterPro" id="IPR025875">
    <property type="entry name" value="Leu-rich_rpt_4"/>
</dbReference>
<evidence type="ECO:0000256" key="5">
    <source>
        <dbReference type="ARBA" id="ARBA00023273"/>
    </source>
</evidence>
<feature type="compositionally biased region" description="Acidic residues" evidence="6">
    <location>
        <begin position="1383"/>
        <end position="1394"/>
    </location>
</feature>
<feature type="compositionally biased region" description="Acidic residues" evidence="6">
    <location>
        <begin position="1176"/>
        <end position="1187"/>
    </location>
</feature>
<feature type="domain" description="AIR9-like A9" evidence="7">
    <location>
        <begin position="398"/>
        <end position="493"/>
    </location>
</feature>
<dbReference type="SUPFAM" id="SSF52058">
    <property type="entry name" value="L domain-like"/>
    <property type="match status" value="1"/>
</dbReference>
<keyword evidence="2" id="KW-0433">Leucine-rich repeat</keyword>
<feature type="compositionally biased region" description="Polar residues" evidence="6">
    <location>
        <begin position="1000"/>
        <end position="1018"/>
    </location>
</feature>
<feature type="compositionally biased region" description="Basic and acidic residues" evidence="6">
    <location>
        <begin position="1753"/>
        <end position="1820"/>
    </location>
</feature>
<feature type="compositionally biased region" description="Low complexity" evidence="6">
    <location>
        <begin position="980"/>
        <end position="994"/>
    </location>
</feature>
<dbReference type="EMBL" id="JARBJD010000074">
    <property type="protein sequence ID" value="KAK2954805.1"/>
    <property type="molecule type" value="Genomic_DNA"/>
</dbReference>
<feature type="region of interest" description="Disordered" evidence="6">
    <location>
        <begin position="563"/>
        <end position="597"/>
    </location>
</feature>
<feature type="compositionally biased region" description="Basic and acidic residues" evidence="6">
    <location>
        <begin position="1538"/>
        <end position="1567"/>
    </location>
</feature>
<gene>
    <name evidence="8" type="ORF">BLNAU_10290</name>
</gene>
<feature type="compositionally biased region" description="Basic and acidic residues" evidence="6">
    <location>
        <begin position="2164"/>
        <end position="2185"/>
    </location>
</feature>
<dbReference type="Gene3D" id="3.80.10.10">
    <property type="entry name" value="Ribonuclease Inhibitor"/>
    <property type="match status" value="1"/>
</dbReference>
<keyword evidence="4" id="KW-0969">Cilium</keyword>
<keyword evidence="9" id="KW-1185">Reference proteome</keyword>
<comment type="caution">
    <text evidence="8">The sequence shown here is derived from an EMBL/GenBank/DDBJ whole genome shotgun (WGS) entry which is preliminary data.</text>
</comment>
<feature type="compositionally biased region" description="Basic and acidic residues" evidence="6">
    <location>
        <begin position="1414"/>
        <end position="1431"/>
    </location>
</feature>
<comment type="subcellular location">
    <subcellularLocation>
        <location evidence="1">Cell projection</location>
        <location evidence="1">Cilium</location>
    </subcellularLocation>
</comment>
<dbReference type="Pfam" id="PF12799">
    <property type="entry name" value="LRR_4"/>
    <property type="match status" value="1"/>
</dbReference>
<name>A0ABQ9XTK6_9EUKA</name>
<proteinExistence type="predicted"/>
<feature type="region of interest" description="Disordered" evidence="6">
    <location>
        <begin position="1154"/>
        <end position="1192"/>
    </location>
</feature>
<feature type="region of interest" description="Disordered" evidence="6">
    <location>
        <begin position="520"/>
        <end position="539"/>
    </location>
</feature>
<dbReference type="InterPro" id="IPR050576">
    <property type="entry name" value="Cilia_flagella_integrity"/>
</dbReference>
<feature type="domain" description="AIR9-like A9" evidence="7">
    <location>
        <begin position="877"/>
        <end position="926"/>
    </location>
</feature>
<organism evidence="8 9">
    <name type="scientific">Blattamonas nauphoetae</name>
    <dbReference type="NCBI Taxonomy" id="2049346"/>
    <lineage>
        <taxon>Eukaryota</taxon>
        <taxon>Metamonada</taxon>
        <taxon>Preaxostyla</taxon>
        <taxon>Oxymonadida</taxon>
        <taxon>Blattamonas</taxon>
    </lineage>
</organism>
<feature type="compositionally biased region" description="Basic and acidic residues" evidence="6">
    <location>
        <begin position="1843"/>
        <end position="1863"/>
    </location>
</feature>
<evidence type="ECO:0000256" key="4">
    <source>
        <dbReference type="ARBA" id="ARBA00023069"/>
    </source>
</evidence>
<dbReference type="InterPro" id="IPR056284">
    <property type="entry name" value="AIR9-like_A9"/>
</dbReference>
<feature type="region of interest" description="Disordered" evidence="6">
    <location>
        <begin position="1315"/>
        <end position="1467"/>
    </location>
</feature>
<feature type="region of interest" description="Disordered" evidence="6">
    <location>
        <begin position="1497"/>
        <end position="1657"/>
    </location>
</feature>
<keyword evidence="5" id="KW-0966">Cell projection</keyword>
<protein>
    <recommendedName>
        <fullName evidence="7">AIR9-like A9 domain-containing protein</fullName>
    </recommendedName>
</protein>
<evidence type="ECO:0000313" key="9">
    <source>
        <dbReference type="Proteomes" id="UP001281761"/>
    </source>
</evidence>
<feature type="compositionally biased region" description="Basic and acidic residues" evidence="6">
    <location>
        <begin position="2111"/>
        <end position="2135"/>
    </location>
</feature>
<feature type="compositionally biased region" description="Polar residues" evidence="6">
    <location>
        <begin position="726"/>
        <end position="755"/>
    </location>
</feature>
<sequence>MHTSTKKPLVRRKQNALAEKTSTTLDKPSLTWKSRLTSLSQNRSSLSTLSETAQESKLVQVRAFEGRVELNNCSLKTIDGLDDKQTIEFLYLRNNYLSYIPFTLELNSLRILDISCNQISSLTFLSRLPSLKQLYCNFNNVSKLPALEAPHPSLEIDTFDSLVERHETSLKSIRIDNNPISDSDHCSDFTRTVLLVCFPQLSRIDGTTVTEDERRKAAEYPHKLATCIRLGMPINGEVALSAEPSSFNEICDIYLKELQIPAVDDKGFKLSEIGLSGDSIEGEKLIGNCSICFDDGSYDPQSDDGMSGDEVRMSSESFDLRARAAAAMSKECKLKYRWLREQDDGTFAPIEGEETDSYVLTKVDVSRAVRFEVMASYDDHAVIVFALSNNILAANPKCLSIDIEGDLVEESTIKAVAHCVGVDTSKGSYKFERVLADISKYPPVIAEPQQIEMIRESNSNELKLCTDDVGCFIRVTHVPANVLGATGEPFTFLSALVIPVLPRVSNVRIQGDLIEGSFLEGAGDYGGGEEGTSEYSWATRKPGEDKWIDVEEEKAEIEKETLAKRRELENRSRASLQSADPSLSPPQSTTREDDAASGKTIMQTISTVFVPSAIHCDREVRFGYTPVSQFGVRGQTVYGYTDGTIKAGRPSVSEIVLPGPHVEGEKVFVEYKYNGGMEGESEIVWVRLHEDPAVVCAPPKQSPSPIPQKSPSLSPKPPGEDGNHTLGHSESQASNVSSKSQRKSTAGQPKTTGKSQAAPRVSTGKSVVQFAPINPKAKGSGQSQSKVFRGTRPTQSIVSHMRNNIYQPKDEEKKVKKLEDIEFTVVGRGKEYVCVKEDIGKVLAVKIRAVRADGVKCPTESMEAAKEKVKPTTPKFTSIKVNGQRQEGEDLIVETTYVGGNEGRSEFSWFVEEKDQEKIEKMKKQSQKAKRSAQTSPQRQPGQMAGSHSLYSFGNAGGQGPTSSGPGVNRFGAGGMHMRSQSYAQPSAAAPTAQLGRYPSQLSPRGSSASISPRNVNRTTSPTHSGPPSPTRELEGTDSQTEEEGEKETSNWAPLELCDNKLFSPTLICVGKRVKVVGVPIREDNVRGEPSEFIIEDLIIPALPKSYRLTLKLNEEEEKEKEKETEKKSRQSEEALKLKRFAFVLPSTVTQSLQIEPAVSPSPAPSDSKKRKEGDTATDEDEEEIEEVEKRRDGEIRVGDSLKIDYRYFGGVEGSSFIRWRRDMPSLTTSPAMTQAGVPLLKEKKKKQEGDEQVVGFGPEYKVQEDDICKTLTAVVIAERNDGVKTTNPSVESWRERVQFDGVIPKDVRIVIANDENCRQDADEEKETGDSQETKNDDEQQDKATTEESEEKKDEDAKSTKSSHVDEKEEKDDEGRSTKSSQAEEEEEKQEEDNSETKSSSSKRSQSVHSQAAESHHSQKDESADSVKDTTADDCQPESTDEPVNDEAASIRSETSQQASAPLSIKSGDVLRVEYSHDGQRFESNTVLMNILKQYAESLQTEEAPVSTKEEVKEDEETEEGKTEEDKKKEDNGDEEKPEEKEEKPEEQTESKEEEPTTLTETEKGEGETEDIETPPKDESTPAEERKEEKDEENKEDEPKEEGELKTDRNDEQDNEDAPTVLSPTKASTSESSDSASEETQSEIASSRTPSPAPIESDPFVRIDWIGIDSDNVEHLLATNTKTFLVTNEVQGMQIICRVAGLRVVFGMAEGDTADMKGILEDGLVVDNVKGIWESEPTEPAIYVPSEEEMKAEEERLRKEEEERLRQEEEERMRVEEEERMKIEEEERLKREEEEKIAREKAEEEERLRKEEEDRQAQEKAEEDEKLEKEAEEKAQDEEAEPQEEKKDETQSEETKEEEKKEDGDETAPSEDEPKAEAQAEETKEEEKAETSVEEEKKEETPETDVSQKGENDSEAPQPAEEEQPKETEEIPESEKQKEEVATDEQRPESVPTEEAKEEGSVPSEGGDKKEEDDAKEEGQEGEEKKEEGQDAIKEEEKKEDVEQTAEEKEETNENEEKKEESKPETEQAEDEQKKEDGSEPVAETKDTPASDEVKNEEDGHVEEQKDKEPSADEINEGDKHEEEAKPAEEESKVEGDSENKVEEKNEDETGEKKEEVVQDEQKGEPSSEEHKDEGETPSETAKSEEPKNEDETKEEQPAEDAEKEVGQKEEEVKDETKEEKKEEQPVDEQTQESAVAEEKATDESTPSATTQSEEKKDEEAPKDDVEPDAEKQAEVKEEEDKKEDTPVPDSE</sequence>
<feature type="region of interest" description="Disordered" evidence="6">
    <location>
        <begin position="1744"/>
        <end position="2252"/>
    </location>
</feature>
<feature type="compositionally biased region" description="Basic and acidic residues" evidence="6">
    <location>
        <begin position="2015"/>
        <end position="2104"/>
    </location>
</feature>
<evidence type="ECO:0000259" key="7">
    <source>
        <dbReference type="Pfam" id="PF23197"/>
    </source>
</evidence>
<evidence type="ECO:0000256" key="1">
    <source>
        <dbReference type="ARBA" id="ARBA00004138"/>
    </source>
</evidence>
<evidence type="ECO:0000256" key="3">
    <source>
        <dbReference type="ARBA" id="ARBA00022737"/>
    </source>
</evidence>
<feature type="compositionally biased region" description="Basic and acidic residues" evidence="6">
    <location>
        <begin position="2213"/>
        <end position="2246"/>
    </location>
</feature>